<name>A0AAF0IGL1_9EURO</name>
<dbReference type="InterPro" id="IPR037104">
    <property type="entry name" value="Annexin_sf"/>
</dbReference>
<sequence>MAHPQQSYSAAPGYNPSPTYAQPGQNPSQHQQQQPYGVPPPQGYYPPPQGYPPPAQYPPQGQYAPPGQYPPQGQYPAPQSNFPPQGGQYPPPQQQAYGYSSQPPPSGYNIPPSAPGYGAPPPGQHPGQFFQPGYGAHGVPAPPSPGYVPGQMATGRDATMDAEALRKAMKGFGTDETTLIDILSRPDPLYMALINDTYSKKIKRNLEQDIAKECSGHLEKVLLALVRGPLMQDVHAVHEAIKGIGTNESLLDNVLLSRSNADLKAIKQAYQRTFGKPMEADVRGDLSMATEQFYNNVMAAERAEESTPIDPNMVNQDSRTLYGAMPGNLGVPKSAIFPIFAQRSDAQLRAIDQAYRAQYNRDLEADISTYFSGHMKNVLVQILRGARDPVDRDARLLEESMAGIGTKNDLLIYRIVRIHWNREHMERVKMAYRHRYGKELRGRVAGETRGDFEKALLAILQ</sequence>
<dbReference type="GO" id="GO:0005544">
    <property type="term" value="F:calcium-dependent phospholipid binding"/>
    <property type="evidence" value="ECO:0007669"/>
    <property type="project" value="UniProtKB-KW"/>
</dbReference>
<feature type="compositionally biased region" description="Pro residues" evidence="5">
    <location>
        <begin position="37"/>
        <end position="57"/>
    </location>
</feature>
<reference evidence="6" key="1">
    <citation type="submission" date="2023-03" db="EMBL/GenBank/DDBJ databases">
        <title>Emydomyces testavorans Genome Sequence.</title>
        <authorList>
            <person name="Hoyer L."/>
        </authorList>
    </citation>
    <scope>NUCLEOTIDE SEQUENCE</scope>
    <source>
        <strain evidence="6">16-2883</strain>
    </source>
</reference>
<dbReference type="PROSITE" id="PS00223">
    <property type="entry name" value="ANNEXIN_1"/>
    <property type="match status" value="1"/>
</dbReference>
<evidence type="ECO:0000256" key="5">
    <source>
        <dbReference type="SAM" id="MobiDB-lite"/>
    </source>
</evidence>
<evidence type="ECO:0000256" key="1">
    <source>
        <dbReference type="ARBA" id="ARBA00007831"/>
    </source>
</evidence>
<evidence type="ECO:0000256" key="4">
    <source>
        <dbReference type="RuleBase" id="RU003540"/>
    </source>
</evidence>
<feature type="compositionally biased region" description="Low complexity" evidence="5">
    <location>
        <begin position="125"/>
        <end position="134"/>
    </location>
</feature>
<feature type="region of interest" description="Disordered" evidence="5">
    <location>
        <begin position="1"/>
        <end position="141"/>
    </location>
</feature>
<dbReference type="InterPro" id="IPR009117">
    <property type="entry name" value="ANX14"/>
</dbReference>
<dbReference type="GO" id="GO:0005634">
    <property type="term" value="C:nucleus"/>
    <property type="evidence" value="ECO:0007669"/>
    <property type="project" value="TreeGrafter"/>
</dbReference>
<dbReference type="InterPro" id="IPR018502">
    <property type="entry name" value="Annexin_repeat"/>
</dbReference>
<dbReference type="GO" id="GO:0005886">
    <property type="term" value="C:plasma membrane"/>
    <property type="evidence" value="ECO:0007669"/>
    <property type="project" value="TreeGrafter"/>
</dbReference>
<gene>
    <name evidence="6" type="ORF">PRK78_002560</name>
</gene>
<dbReference type="SMART" id="SM00335">
    <property type="entry name" value="ANX"/>
    <property type="match status" value="4"/>
</dbReference>
<keyword evidence="2 4" id="KW-0677">Repeat</keyword>
<dbReference type="PANTHER" id="PTHR10502">
    <property type="entry name" value="ANNEXIN"/>
    <property type="match status" value="1"/>
</dbReference>
<dbReference type="PRINTS" id="PR00196">
    <property type="entry name" value="ANNEXIN"/>
</dbReference>
<keyword evidence="3 4" id="KW-0041">Annexin</keyword>
<dbReference type="PROSITE" id="PS51897">
    <property type="entry name" value="ANNEXIN_2"/>
    <property type="match status" value="4"/>
</dbReference>
<accession>A0AAF0IGL1</accession>
<comment type="domain">
    <text evidence="4">A pair of annexin repeats may form one binding site for calcium and phospholipid.</text>
</comment>
<evidence type="ECO:0000313" key="6">
    <source>
        <dbReference type="EMBL" id="WEW57100.1"/>
    </source>
</evidence>
<dbReference type="GO" id="GO:0012506">
    <property type="term" value="C:vesicle membrane"/>
    <property type="evidence" value="ECO:0007669"/>
    <property type="project" value="TreeGrafter"/>
</dbReference>
<dbReference type="AlphaFoldDB" id="A0AAF0IGL1"/>
<dbReference type="GO" id="GO:0005509">
    <property type="term" value="F:calcium ion binding"/>
    <property type="evidence" value="ECO:0007669"/>
    <property type="project" value="InterPro"/>
</dbReference>
<keyword evidence="7" id="KW-1185">Reference proteome</keyword>
<dbReference type="PRINTS" id="PR01813">
    <property type="entry name" value="ANNEXINFUNGI"/>
</dbReference>
<dbReference type="Gene3D" id="1.10.220.10">
    <property type="entry name" value="Annexin"/>
    <property type="match status" value="4"/>
</dbReference>
<dbReference type="GO" id="GO:0005737">
    <property type="term" value="C:cytoplasm"/>
    <property type="evidence" value="ECO:0007669"/>
    <property type="project" value="TreeGrafter"/>
</dbReference>
<dbReference type="GO" id="GO:0001786">
    <property type="term" value="F:phosphatidylserine binding"/>
    <property type="evidence" value="ECO:0007669"/>
    <property type="project" value="TreeGrafter"/>
</dbReference>
<dbReference type="Proteomes" id="UP001219355">
    <property type="component" value="Chromosome 2"/>
</dbReference>
<dbReference type="Pfam" id="PF00191">
    <property type="entry name" value="Annexin"/>
    <property type="match status" value="4"/>
</dbReference>
<protein>
    <recommendedName>
        <fullName evidence="4">Annexin</fullName>
    </recommendedName>
</protein>
<evidence type="ECO:0000313" key="7">
    <source>
        <dbReference type="Proteomes" id="UP001219355"/>
    </source>
</evidence>
<feature type="compositionally biased region" description="Low complexity" evidence="5">
    <location>
        <begin position="58"/>
        <end position="101"/>
    </location>
</feature>
<keyword evidence="4" id="KW-0106">Calcium</keyword>
<organism evidence="6 7">
    <name type="scientific">Emydomyces testavorans</name>
    <dbReference type="NCBI Taxonomy" id="2070801"/>
    <lineage>
        <taxon>Eukaryota</taxon>
        <taxon>Fungi</taxon>
        <taxon>Dikarya</taxon>
        <taxon>Ascomycota</taxon>
        <taxon>Pezizomycotina</taxon>
        <taxon>Eurotiomycetes</taxon>
        <taxon>Eurotiomycetidae</taxon>
        <taxon>Onygenales</taxon>
        <taxon>Nannizziopsiaceae</taxon>
        <taxon>Emydomyces</taxon>
    </lineage>
</organism>
<proteinExistence type="inferred from homology"/>
<dbReference type="SUPFAM" id="SSF47874">
    <property type="entry name" value="Annexin"/>
    <property type="match status" value="1"/>
</dbReference>
<feature type="compositionally biased region" description="Pro residues" evidence="5">
    <location>
        <begin position="102"/>
        <end position="124"/>
    </location>
</feature>
<dbReference type="EMBL" id="CP120628">
    <property type="protein sequence ID" value="WEW57100.1"/>
    <property type="molecule type" value="Genomic_DNA"/>
</dbReference>
<evidence type="ECO:0000256" key="3">
    <source>
        <dbReference type="ARBA" id="ARBA00023216"/>
    </source>
</evidence>
<dbReference type="FunFam" id="1.10.220.10:FF:000005">
    <property type="entry name" value="Annexin"/>
    <property type="match status" value="1"/>
</dbReference>
<evidence type="ECO:0000256" key="2">
    <source>
        <dbReference type="ARBA" id="ARBA00022737"/>
    </source>
</evidence>
<dbReference type="InterPro" id="IPR018252">
    <property type="entry name" value="Annexin_repeat_CS"/>
</dbReference>
<comment type="similarity">
    <text evidence="1 4">Belongs to the annexin family.</text>
</comment>
<feature type="compositionally biased region" description="Low complexity" evidence="5">
    <location>
        <begin position="21"/>
        <end position="36"/>
    </location>
</feature>
<keyword evidence="4" id="KW-0111">Calcium/phospholipid-binding</keyword>
<dbReference type="InterPro" id="IPR001464">
    <property type="entry name" value="Annexin"/>
</dbReference>
<dbReference type="PANTHER" id="PTHR10502:SF102">
    <property type="entry name" value="ANNEXIN B11"/>
    <property type="match status" value="1"/>
</dbReference>